<dbReference type="InterPro" id="IPR008136">
    <property type="entry name" value="CinA_C"/>
</dbReference>
<gene>
    <name evidence="2" type="ORF">V6X73_06230</name>
</gene>
<evidence type="ECO:0000313" key="3">
    <source>
        <dbReference type="Proteomes" id="UP001556709"/>
    </source>
</evidence>
<dbReference type="Proteomes" id="UP001556709">
    <property type="component" value="Unassembled WGS sequence"/>
</dbReference>
<dbReference type="RefSeq" id="WP_367958432.1">
    <property type="nucleotide sequence ID" value="NZ_JBAKFK010000002.1"/>
</dbReference>
<protein>
    <submittedName>
        <fullName evidence="2">CinA family protein</fullName>
    </submittedName>
</protein>
<name>A0ABV3TCG0_9GAMM</name>
<keyword evidence="3" id="KW-1185">Reference proteome</keyword>
<proteinExistence type="predicted"/>
<dbReference type="Gene3D" id="3.90.950.20">
    <property type="entry name" value="CinA-like"/>
    <property type="match status" value="1"/>
</dbReference>
<dbReference type="EMBL" id="JBAKFM010000002">
    <property type="protein sequence ID" value="MEX0469318.1"/>
    <property type="molecule type" value="Genomic_DNA"/>
</dbReference>
<dbReference type="SUPFAM" id="SSF142433">
    <property type="entry name" value="CinA-like"/>
    <property type="match status" value="1"/>
</dbReference>
<accession>A0ABV3TCG0</accession>
<evidence type="ECO:0000313" key="2">
    <source>
        <dbReference type="EMBL" id="MEX0469318.1"/>
    </source>
</evidence>
<reference evidence="2 3" key="1">
    <citation type="submission" date="2024-02" db="EMBL/GenBank/DDBJ databases">
        <title>New especies of Spiribacter isolated from saline water.</title>
        <authorList>
            <person name="Leon M.J."/>
            <person name="De La Haba R."/>
            <person name="Sanchez-Porro C."/>
            <person name="Ventosa A."/>
        </authorList>
    </citation>
    <scope>NUCLEOTIDE SEQUENCE [LARGE SCALE GENOMIC DNA]</scope>
    <source>
        <strain evidence="3">ag22IC6-390</strain>
    </source>
</reference>
<sequence>MTTADTGRDPAERIAAALELVIDELVRRDWALICAESCTGGWVAKVCTDRAGSSRWFDRGLVTYSNEAKQELLGVAPTILAAAGAVSQPCAEAMAEGARGGRDDRVSVAVTGIAGPDGGSAEKPVGLVWFAWALPQQTLSSEPVHLPGDREAIRLGSVAHALDGLARRLAA</sequence>
<evidence type="ECO:0000259" key="1">
    <source>
        <dbReference type="Pfam" id="PF02464"/>
    </source>
</evidence>
<feature type="domain" description="CinA C-terminal" evidence="1">
    <location>
        <begin position="19"/>
        <end position="168"/>
    </location>
</feature>
<dbReference type="InterPro" id="IPR036653">
    <property type="entry name" value="CinA-like_C"/>
</dbReference>
<comment type="caution">
    <text evidence="2">The sequence shown here is derived from an EMBL/GenBank/DDBJ whole genome shotgun (WGS) entry which is preliminary data.</text>
</comment>
<organism evidence="2 3">
    <name type="scientific">Spiribacter pallidus</name>
    <dbReference type="NCBI Taxonomy" id="1987936"/>
    <lineage>
        <taxon>Bacteria</taxon>
        <taxon>Pseudomonadati</taxon>
        <taxon>Pseudomonadota</taxon>
        <taxon>Gammaproteobacteria</taxon>
        <taxon>Chromatiales</taxon>
        <taxon>Ectothiorhodospiraceae</taxon>
        <taxon>Spiribacter</taxon>
    </lineage>
</organism>
<dbReference type="Pfam" id="PF02464">
    <property type="entry name" value="CinA"/>
    <property type="match status" value="1"/>
</dbReference>
<dbReference type="NCBIfam" id="TIGR00199">
    <property type="entry name" value="PncC_domain"/>
    <property type="match status" value="1"/>
</dbReference>